<dbReference type="Gene3D" id="1.20.5.340">
    <property type="match status" value="1"/>
</dbReference>
<gene>
    <name evidence="4" type="ORF">LOTGIDRAFT_142504</name>
</gene>
<dbReference type="Gene3D" id="3.40.50.10140">
    <property type="entry name" value="Toll/interleukin-1 receptor homology (TIR) domain"/>
    <property type="match status" value="2"/>
</dbReference>
<dbReference type="Proteomes" id="UP000030746">
    <property type="component" value="Unassembled WGS sequence"/>
</dbReference>
<dbReference type="InterPro" id="IPR011029">
    <property type="entry name" value="DEATH-like_dom_sf"/>
</dbReference>
<organism evidence="4 5">
    <name type="scientific">Lottia gigantea</name>
    <name type="common">Giant owl limpet</name>
    <dbReference type="NCBI Taxonomy" id="225164"/>
    <lineage>
        <taxon>Eukaryota</taxon>
        <taxon>Metazoa</taxon>
        <taxon>Spiralia</taxon>
        <taxon>Lophotrochozoa</taxon>
        <taxon>Mollusca</taxon>
        <taxon>Gastropoda</taxon>
        <taxon>Patellogastropoda</taxon>
        <taxon>Lottioidea</taxon>
        <taxon>Lottiidae</taxon>
        <taxon>Lottia</taxon>
    </lineage>
</organism>
<dbReference type="SUPFAM" id="SSF52200">
    <property type="entry name" value="Toll/Interleukin receptor TIR domain"/>
    <property type="match status" value="2"/>
</dbReference>
<accession>V4ANC5</accession>
<feature type="compositionally biased region" description="Polar residues" evidence="1">
    <location>
        <begin position="357"/>
        <end position="366"/>
    </location>
</feature>
<feature type="compositionally biased region" description="Polar residues" evidence="1">
    <location>
        <begin position="629"/>
        <end position="647"/>
    </location>
</feature>
<feature type="compositionally biased region" description="Polar residues" evidence="1">
    <location>
        <begin position="607"/>
        <end position="617"/>
    </location>
</feature>
<keyword evidence="5" id="KW-1185">Reference proteome</keyword>
<dbReference type="PROSITE" id="PS50104">
    <property type="entry name" value="TIR"/>
    <property type="match status" value="1"/>
</dbReference>
<dbReference type="HOGENOM" id="CLU_021945_0_0_1"/>
<sequence>LRIQGFMEGIEQLQDDVVQLDSRVTTNENTVNEVKVDVKNTKKDVVKIKKDVNKQGKKLDSMGRVVDDTVKKVEEIDQKTLSHAPYWSRDISKLLNPKDEHDWRLLASRLGYSNDDIRAWSQQSDPCMAMLNEWYTTHKTSEANFGILNNLVEMDRMDAAVIVENAMKAAEQVVEDDDYDYPVPPPIFISYQWGHQDEVKLLKQHLDMAGYDCWMDIGQMGGGDKLFEKIDRGIRGAKIIISCTTEKYAKSPNCNREVNLSVNLRKPIIPLLLESCPWPPEGSMGPIFSEYLYIQFYQSNKSDETKDERFWPPPKFQELLMQLSMNGIVPDESKVHKMYKNWWNPLVEEIKIHKSKTANGGKNNKQVVKPDTKNQADKSPDVFISYQWDKQKNIMLLYKKLTELGYDCWMDIYQMGGGDSLYDKIDRGIRGCKVVLSCLTEKYTISANCRREVSLCDSLKRPIIPLLLENMSWPPRGPMSMAFTELLFIDLHSDPGVQEKWSGQKFEEMRSKIENILPDDVTSPTQNNQKPAENKNNQKASKLAELNKKYSSSSSEAEKTQEKLPQKDQPLPLENHEKQKRLQQKPQIKVAENETSSSYVKRATPGSKVNQTNKQPEPQNPAREVTPEKQATQTKESSSPQSTNKSTPEPKHSAASPSPVKSKSCQIL</sequence>
<dbReference type="SUPFAM" id="SSF47986">
    <property type="entry name" value="DEATH domain"/>
    <property type="match status" value="1"/>
</dbReference>
<protein>
    <submittedName>
        <fullName evidence="4">Uncharacterized protein</fullName>
    </submittedName>
</protein>
<dbReference type="EMBL" id="KB201224">
    <property type="protein sequence ID" value="ESO98662.1"/>
    <property type="molecule type" value="Genomic_DNA"/>
</dbReference>
<evidence type="ECO:0000259" key="3">
    <source>
        <dbReference type="PROSITE" id="PS50104"/>
    </source>
</evidence>
<dbReference type="InterPro" id="IPR000157">
    <property type="entry name" value="TIR_dom"/>
</dbReference>
<dbReference type="OrthoDB" id="6078042at2759"/>
<dbReference type="Gene3D" id="1.10.533.10">
    <property type="entry name" value="Death Domain, Fas"/>
    <property type="match status" value="1"/>
</dbReference>
<feature type="compositionally biased region" description="Low complexity" evidence="1">
    <location>
        <begin position="653"/>
        <end position="668"/>
    </location>
</feature>
<dbReference type="Pfam" id="PF00531">
    <property type="entry name" value="Death"/>
    <property type="match status" value="1"/>
</dbReference>
<dbReference type="PANTHER" id="PTHR47508">
    <property type="entry name" value="SAM DOMAIN-CONTAINING PROTEIN-RELATED"/>
    <property type="match status" value="1"/>
</dbReference>
<evidence type="ECO:0000256" key="1">
    <source>
        <dbReference type="SAM" id="MobiDB-lite"/>
    </source>
</evidence>
<feature type="non-terminal residue" evidence="4">
    <location>
        <position position="1"/>
    </location>
</feature>
<evidence type="ECO:0000313" key="4">
    <source>
        <dbReference type="EMBL" id="ESO98662.1"/>
    </source>
</evidence>
<dbReference type="AlphaFoldDB" id="V4ANC5"/>
<dbReference type="PANTHER" id="PTHR47508:SF1">
    <property type="entry name" value="NON-SPECIFIC SERINE_THREONINE PROTEIN KINASE"/>
    <property type="match status" value="1"/>
</dbReference>
<reference evidence="4 5" key="1">
    <citation type="journal article" date="2013" name="Nature">
        <title>Insights into bilaterian evolution from three spiralian genomes.</title>
        <authorList>
            <person name="Simakov O."/>
            <person name="Marletaz F."/>
            <person name="Cho S.J."/>
            <person name="Edsinger-Gonzales E."/>
            <person name="Havlak P."/>
            <person name="Hellsten U."/>
            <person name="Kuo D.H."/>
            <person name="Larsson T."/>
            <person name="Lv J."/>
            <person name="Arendt D."/>
            <person name="Savage R."/>
            <person name="Osoegawa K."/>
            <person name="de Jong P."/>
            <person name="Grimwood J."/>
            <person name="Chapman J.A."/>
            <person name="Shapiro H."/>
            <person name="Aerts A."/>
            <person name="Otillar R.P."/>
            <person name="Terry A.Y."/>
            <person name="Boore J.L."/>
            <person name="Grigoriev I.V."/>
            <person name="Lindberg D.R."/>
            <person name="Seaver E.C."/>
            <person name="Weisblat D.A."/>
            <person name="Putnam N.H."/>
            <person name="Rokhsar D.S."/>
        </authorList>
    </citation>
    <scope>NUCLEOTIDE SEQUENCE [LARGE SCALE GENOMIC DNA]</scope>
</reference>
<dbReference type="InterPro" id="IPR000488">
    <property type="entry name" value="Death_dom"/>
</dbReference>
<dbReference type="Pfam" id="PF13676">
    <property type="entry name" value="TIR_2"/>
    <property type="match status" value="2"/>
</dbReference>
<dbReference type="GO" id="GO:0007165">
    <property type="term" value="P:signal transduction"/>
    <property type="evidence" value="ECO:0007669"/>
    <property type="project" value="InterPro"/>
</dbReference>
<evidence type="ECO:0000313" key="5">
    <source>
        <dbReference type="Proteomes" id="UP000030746"/>
    </source>
</evidence>
<feature type="compositionally biased region" description="Basic and acidic residues" evidence="1">
    <location>
        <begin position="556"/>
        <end position="566"/>
    </location>
</feature>
<feature type="region of interest" description="Disordered" evidence="1">
    <location>
        <begin position="516"/>
        <end position="668"/>
    </location>
</feature>
<name>V4ANC5_LOTGI</name>
<proteinExistence type="predicted"/>
<dbReference type="InterPro" id="IPR035897">
    <property type="entry name" value="Toll_tir_struct_dom_sf"/>
</dbReference>
<feature type="region of interest" description="Disordered" evidence="1">
    <location>
        <begin position="354"/>
        <end position="375"/>
    </location>
</feature>
<dbReference type="PROSITE" id="PS50017">
    <property type="entry name" value="DEATH_DOMAIN"/>
    <property type="match status" value="1"/>
</dbReference>
<feature type="domain" description="TIR" evidence="3">
    <location>
        <begin position="378"/>
        <end position="541"/>
    </location>
</feature>
<dbReference type="CTD" id="20234583"/>
<dbReference type="GeneID" id="20234583"/>
<dbReference type="SMART" id="SM00005">
    <property type="entry name" value="DEATH"/>
    <property type="match status" value="1"/>
</dbReference>
<feature type="compositionally biased region" description="Polar residues" evidence="1">
    <location>
        <begin position="522"/>
        <end position="540"/>
    </location>
</feature>
<evidence type="ECO:0000259" key="2">
    <source>
        <dbReference type="PROSITE" id="PS50017"/>
    </source>
</evidence>
<feature type="domain" description="Death" evidence="2">
    <location>
        <begin position="102"/>
        <end position="167"/>
    </location>
</feature>
<dbReference type="RefSeq" id="XP_009050659.1">
    <property type="nucleotide sequence ID" value="XM_009052411.1"/>
</dbReference>
<dbReference type="KEGG" id="lgi:LOTGIDRAFT_142504"/>